<keyword evidence="5 9" id="KW-0808">Transferase</keyword>
<dbReference type="KEGG" id="halc:EY643_02975"/>
<dbReference type="InterPro" id="IPR014048">
    <property type="entry name" value="MethylDNA_cys_MeTrfase_DNA-bd"/>
</dbReference>
<dbReference type="Pfam" id="PF01035">
    <property type="entry name" value="DNA_binding_1"/>
    <property type="match status" value="1"/>
</dbReference>
<gene>
    <name evidence="12" type="ORF">EY643_02975</name>
</gene>
<evidence type="ECO:0000256" key="1">
    <source>
        <dbReference type="ARBA" id="ARBA00001286"/>
    </source>
</evidence>
<accession>A0A5P9NFZ2</accession>
<dbReference type="Gene3D" id="1.10.10.10">
    <property type="entry name" value="Winged helix-like DNA-binding domain superfamily/Winged helix DNA-binding domain"/>
    <property type="match status" value="1"/>
</dbReference>
<dbReference type="GO" id="GO:0006307">
    <property type="term" value="P:DNA alkylation repair"/>
    <property type="evidence" value="ECO:0007669"/>
    <property type="project" value="UniProtKB-UniRule"/>
</dbReference>
<dbReference type="Pfam" id="PF02870">
    <property type="entry name" value="Methyltransf_1N"/>
    <property type="match status" value="1"/>
</dbReference>
<dbReference type="GO" id="GO:0005737">
    <property type="term" value="C:cytoplasm"/>
    <property type="evidence" value="ECO:0007669"/>
    <property type="project" value="UniProtKB-SubCell"/>
</dbReference>
<evidence type="ECO:0000256" key="4">
    <source>
        <dbReference type="ARBA" id="ARBA00022603"/>
    </source>
</evidence>
<dbReference type="GO" id="GO:0032259">
    <property type="term" value="P:methylation"/>
    <property type="evidence" value="ECO:0007669"/>
    <property type="project" value="UniProtKB-KW"/>
</dbReference>
<dbReference type="EMBL" id="CP036422">
    <property type="protein sequence ID" value="QFU74701.1"/>
    <property type="molecule type" value="Genomic_DNA"/>
</dbReference>
<evidence type="ECO:0000259" key="10">
    <source>
        <dbReference type="Pfam" id="PF01035"/>
    </source>
</evidence>
<dbReference type="InterPro" id="IPR036631">
    <property type="entry name" value="MGMT_N_sf"/>
</dbReference>
<dbReference type="InterPro" id="IPR036388">
    <property type="entry name" value="WH-like_DNA-bd_sf"/>
</dbReference>
<dbReference type="CDD" id="cd06445">
    <property type="entry name" value="ATase"/>
    <property type="match status" value="1"/>
</dbReference>
<dbReference type="AlphaFoldDB" id="A0A5P9NFZ2"/>
<comment type="subcellular location">
    <subcellularLocation>
        <location evidence="9">Cytoplasm</location>
    </subcellularLocation>
</comment>
<keyword evidence="13" id="KW-1185">Reference proteome</keyword>
<evidence type="ECO:0000259" key="11">
    <source>
        <dbReference type="Pfam" id="PF02870"/>
    </source>
</evidence>
<protein>
    <recommendedName>
        <fullName evidence="9">Methylated-DNA--protein-cysteine methyltransferase</fullName>
        <ecNumber evidence="9">2.1.1.63</ecNumber>
    </recommendedName>
    <alternativeName>
        <fullName evidence="9">6-O-methylguanine-DNA methyltransferase</fullName>
        <shortName evidence="9">MGMT</shortName>
    </alternativeName>
    <alternativeName>
        <fullName evidence="9">O-6-methylguanine-DNA-alkyltransferase</fullName>
    </alternativeName>
</protein>
<name>A0A5P9NFZ2_9GAMM</name>
<dbReference type="SUPFAM" id="SSF53155">
    <property type="entry name" value="Methylated DNA-protein cysteine methyltransferase domain"/>
    <property type="match status" value="1"/>
</dbReference>
<comment type="similarity">
    <text evidence="2 9">Belongs to the MGMT family.</text>
</comment>
<feature type="active site" description="Nucleophile; methyl group acceptor" evidence="9">
    <location>
        <position position="124"/>
    </location>
</feature>
<comment type="function">
    <text evidence="9">Involved in the cellular defense against the biological effects of O6-methylguanine (O6-MeG) and O4-methylthymine (O4-MeT) in DNA. Repairs the methylated nucleobase in DNA by stoichiometrically transferring the methyl group to a cysteine residue in the enzyme. This is a suicide reaction: the enzyme is irreversibly inactivated.</text>
</comment>
<comment type="catalytic activity">
    <reaction evidence="8 9">
        <text>a 6-O-methyl-2'-deoxyguanosine in DNA + L-cysteinyl-[protein] = S-methyl-L-cysteinyl-[protein] + a 2'-deoxyguanosine in DNA</text>
        <dbReference type="Rhea" id="RHEA:24000"/>
        <dbReference type="Rhea" id="RHEA-COMP:10131"/>
        <dbReference type="Rhea" id="RHEA-COMP:10132"/>
        <dbReference type="Rhea" id="RHEA-COMP:11367"/>
        <dbReference type="Rhea" id="RHEA-COMP:11368"/>
        <dbReference type="ChEBI" id="CHEBI:29950"/>
        <dbReference type="ChEBI" id="CHEBI:82612"/>
        <dbReference type="ChEBI" id="CHEBI:85445"/>
        <dbReference type="ChEBI" id="CHEBI:85448"/>
        <dbReference type="EC" id="2.1.1.63"/>
    </reaction>
</comment>
<comment type="catalytic activity">
    <reaction evidence="1 9">
        <text>a 4-O-methyl-thymidine in DNA + L-cysteinyl-[protein] = a thymidine in DNA + S-methyl-L-cysteinyl-[protein]</text>
        <dbReference type="Rhea" id="RHEA:53428"/>
        <dbReference type="Rhea" id="RHEA-COMP:10131"/>
        <dbReference type="Rhea" id="RHEA-COMP:10132"/>
        <dbReference type="Rhea" id="RHEA-COMP:13555"/>
        <dbReference type="Rhea" id="RHEA-COMP:13556"/>
        <dbReference type="ChEBI" id="CHEBI:29950"/>
        <dbReference type="ChEBI" id="CHEBI:82612"/>
        <dbReference type="ChEBI" id="CHEBI:137386"/>
        <dbReference type="ChEBI" id="CHEBI:137387"/>
        <dbReference type="EC" id="2.1.1.63"/>
    </reaction>
</comment>
<evidence type="ECO:0000256" key="5">
    <source>
        <dbReference type="ARBA" id="ARBA00022679"/>
    </source>
</evidence>
<dbReference type="InterPro" id="IPR001497">
    <property type="entry name" value="MethylDNA_cys_MeTrfase_AS"/>
</dbReference>
<evidence type="ECO:0000313" key="12">
    <source>
        <dbReference type="EMBL" id="QFU74701.1"/>
    </source>
</evidence>
<evidence type="ECO:0000256" key="7">
    <source>
        <dbReference type="ARBA" id="ARBA00023204"/>
    </source>
</evidence>
<dbReference type="Proteomes" id="UP000326287">
    <property type="component" value="Chromosome"/>
</dbReference>
<feature type="domain" description="Methylated-DNA-[protein]-cysteine S-methyltransferase DNA binding" evidence="10">
    <location>
        <begin position="73"/>
        <end position="153"/>
    </location>
</feature>
<dbReference type="OrthoDB" id="9802228at2"/>
<dbReference type="SUPFAM" id="SSF46767">
    <property type="entry name" value="Methylated DNA-protein cysteine methyltransferase, C-terminal domain"/>
    <property type="match status" value="1"/>
</dbReference>
<evidence type="ECO:0000256" key="6">
    <source>
        <dbReference type="ARBA" id="ARBA00022763"/>
    </source>
</evidence>
<dbReference type="PROSITE" id="PS00374">
    <property type="entry name" value="MGMT"/>
    <property type="match status" value="1"/>
</dbReference>
<dbReference type="RefSeq" id="WP_152660813.1">
    <property type="nucleotide sequence ID" value="NZ_CP036422.1"/>
</dbReference>
<keyword evidence="6 9" id="KW-0227">DNA damage</keyword>
<dbReference type="GO" id="GO:0003908">
    <property type="term" value="F:methylated-DNA-[protein]-cysteine S-methyltransferase activity"/>
    <property type="evidence" value="ECO:0007669"/>
    <property type="project" value="UniProtKB-UniRule"/>
</dbReference>
<dbReference type="PANTHER" id="PTHR10815">
    <property type="entry name" value="METHYLATED-DNA--PROTEIN-CYSTEINE METHYLTRANSFERASE"/>
    <property type="match status" value="1"/>
</dbReference>
<evidence type="ECO:0000313" key="13">
    <source>
        <dbReference type="Proteomes" id="UP000326287"/>
    </source>
</evidence>
<reference evidence="12 13" key="1">
    <citation type="submission" date="2019-02" db="EMBL/GenBank/DDBJ databases">
        <authorList>
            <person name="Li S.-H."/>
        </authorList>
    </citation>
    <scope>NUCLEOTIDE SEQUENCE [LARGE SCALE GENOMIC DNA]</scope>
    <source>
        <strain evidence="12 13">IMCC14385</strain>
    </source>
</reference>
<sequence>MNYQYMETPIGQMRLVSNGSHITAIEWPGHHGDSTCQQAQTDPALAQCKQQLQEYFRGERREFDLPLAPGGTDFQNAVWGALARIPFGELRSYRDIAEALGKPTAMRAVGAANGRNPIPIVVPCHRVIGSDGSLTGFAGGLEAKRTLLELEGALSGHQALI</sequence>
<keyword evidence="7 9" id="KW-0234">DNA repair</keyword>
<dbReference type="InterPro" id="IPR008332">
    <property type="entry name" value="MethylG_MeTrfase_N"/>
</dbReference>
<dbReference type="HAMAP" id="MF_00772">
    <property type="entry name" value="OGT"/>
    <property type="match status" value="1"/>
</dbReference>
<organism evidence="12 13">
    <name type="scientific">Halioglobus maricola</name>
    <dbReference type="NCBI Taxonomy" id="2601894"/>
    <lineage>
        <taxon>Bacteria</taxon>
        <taxon>Pseudomonadati</taxon>
        <taxon>Pseudomonadota</taxon>
        <taxon>Gammaproteobacteria</taxon>
        <taxon>Cellvibrionales</taxon>
        <taxon>Halieaceae</taxon>
        <taxon>Halioglobus</taxon>
    </lineage>
</organism>
<dbReference type="InterPro" id="IPR036217">
    <property type="entry name" value="MethylDNA_cys_MeTrfase_DNAb"/>
</dbReference>
<comment type="miscellaneous">
    <text evidence="9">This enzyme catalyzes only one turnover and therefore is not strictly catalytic. According to one definition, an enzyme is a biocatalyst that acts repeatedly and over many reaction cycles.</text>
</comment>
<evidence type="ECO:0000256" key="3">
    <source>
        <dbReference type="ARBA" id="ARBA00022490"/>
    </source>
</evidence>
<proteinExistence type="inferred from homology"/>
<dbReference type="NCBIfam" id="TIGR00589">
    <property type="entry name" value="ogt"/>
    <property type="match status" value="1"/>
</dbReference>
<keyword evidence="3 9" id="KW-0963">Cytoplasm</keyword>
<dbReference type="FunFam" id="1.10.10.10:FF:000214">
    <property type="entry name" value="Methylated-DNA--protein-cysteine methyltransferase"/>
    <property type="match status" value="1"/>
</dbReference>
<evidence type="ECO:0000256" key="2">
    <source>
        <dbReference type="ARBA" id="ARBA00008711"/>
    </source>
</evidence>
<dbReference type="PANTHER" id="PTHR10815:SF5">
    <property type="entry name" value="METHYLATED-DNA--PROTEIN-CYSTEINE METHYLTRANSFERASE"/>
    <property type="match status" value="1"/>
</dbReference>
<dbReference type="EC" id="2.1.1.63" evidence="9"/>
<evidence type="ECO:0000256" key="9">
    <source>
        <dbReference type="HAMAP-Rule" id="MF_00772"/>
    </source>
</evidence>
<evidence type="ECO:0000256" key="8">
    <source>
        <dbReference type="ARBA" id="ARBA00049348"/>
    </source>
</evidence>
<dbReference type="Gene3D" id="3.30.160.70">
    <property type="entry name" value="Methylated DNA-protein cysteine methyltransferase domain"/>
    <property type="match status" value="1"/>
</dbReference>
<keyword evidence="4 9" id="KW-0489">Methyltransferase</keyword>
<feature type="domain" description="Methylguanine DNA methyltransferase ribonuclease-like" evidence="11">
    <location>
        <begin position="1"/>
        <end position="69"/>
    </location>
</feature>
<dbReference type="InterPro" id="IPR023546">
    <property type="entry name" value="MGMT"/>
</dbReference>